<accession>A0AAX3MW93</accession>
<dbReference type="PANTHER" id="PTHR43765">
    <property type="entry name" value="2-DEHYDROPANTOATE 2-REDUCTASE-RELATED"/>
    <property type="match status" value="1"/>
</dbReference>
<organism evidence="14 16">
    <name type="scientific">Paenibacillus urinalis</name>
    <dbReference type="NCBI Taxonomy" id="521520"/>
    <lineage>
        <taxon>Bacteria</taxon>
        <taxon>Bacillati</taxon>
        <taxon>Bacillota</taxon>
        <taxon>Bacilli</taxon>
        <taxon>Bacillales</taxon>
        <taxon>Paenibacillaceae</taxon>
        <taxon>Paenibacillus</taxon>
    </lineage>
</organism>
<dbReference type="InterPro" id="IPR013328">
    <property type="entry name" value="6PGD_dom2"/>
</dbReference>
<dbReference type="InterPro" id="IPR050838">
    <property type="entry name" value="Ketopantoate_reductase"/>
</dbReference>
<dbReference type="GO" id="GO:0050661">
    <property type="term" value="F:NADP binding"/>
    <property type="evidence" value="ECO:0007669"/>
    <property type="project" value="TreeGrafter"/>
</dbReference>
<dbReference type="RefSeq" id="WP_052511806.1">
    <property type="nucleotide sequence ID" value="NZ_CP118101.1"/>
</dbReference>
<dbReference type="InterPro" id="IPR008927">
    <property type="entry name" value="6-PGluconate_DH-like_C_sf"/>
</dbReference>
<comment type="pathway">
    <text evidence="2 11">Cofactor biosynthesis; (R)-pantothenate biosynthesis; (R)-pantoate from 3-methyl-2-oxobutanoate: step 2/2.</text>
</comment>
<evidence type="ECO:0000313" key="14">
    <source>
        <dbReference type="EMBL" id="WDH81542.1"/>
    </source>
</evidence>
<dbReference type="Pfam" id="PF08546">
    <property type="entry name" value="ApbA_C"/>
    <property type="match status" value="1"/>
</dbReference>
<evidence type="ECO:0000256" key="6">
    <source>
        <dbReference type="ARBA" id="ARBA00022655"/>
    </source>
</evidence>
<reference evidence="14 17" key="1">
    <citation type="submission" date="2023-02" db="EMBL/GenBank/DDBJ databases">
        <title>Pathogen: clinical or host-associated sample.</title>
        <authorList>
            <person name="Hergert J."/>
            <person name="Casey R."/>
            <person name="Wagner J."/>
            <person name="Young E.L."/>
            <person name="Oakeson K.F."/>
        </authorList>
    </citation>
    <scope>NUCLEOTIDE SEQUENCE</scope>
    <source>
        <strain evidence="15 17">2022CK-00829</strain>
        <strain evidence="14">2022CK-00830</strain>
    </source>
</reference>
<keyword evidence="6 11" id="KW-0566">Pantothenate biosynthesis</keyword>
<dbReference type="Gene3D" id="1.10.1040.10">
    <property type="entry name" value="N-(1-d-carboxylethyl)-l-norvaline Dehydrogenase, domain 2"/>
    <property type="match status" value="1"/>
</dbReference>
<keyword evidence="7 11" id="KW-0521">NADP</keyword>
<dbReference type="SUPFAM" id="SSF48179">
    <property type="entry name" value="6-phosphogluconate dehydrogenase C-terminal domain-like"/>
    <property type="match status" value="1"/>
</dbReference>
<gene>
    <name evidence="14" type="ORF">PUW23_18735</name>
    <name evidence="15" type="ORF">PUW25_18570</name>
</gene>
<evidence type="ECO:0000256" key="9">
    <source>
        <dbReference type="ARBA" id="ARBA00032024"/>
    </source>
</evidence>
<keyword evidence="17" id="KW-1185">Reference proteome</keyword>
<dbReference type="EMBL" id="CP118101">
    <property type="protein sequence ID" value="WDH81542.1"/>
    <property type="molecule type" value="Genomic_DNA"/>
</dbReference>
<dbReference type="InterPro" id="IPR013332">
    <property type="entry name" value="KPR_N"/>
</dbReference>
<dbReference type="InterPro" id="IPR036291">
    <property type="entry name" value="NAD(P)-bd_dom_sf"/>
</dbReference>
<evidence type="ECO:0000256" key="10">
    <source>
        <dbReference type="ARBA" id="ARBA00048793"/>
    </source>
</evidence>
<feature type="domain" description="Ketopantoate reductase N-terminal" evidence="12">
    <location>
        <begin position="5"/>
        <end position="157"/>
    </location>
</feature>
<dbReference type="EMBL" id="CP118108">
    <property type="protein sequence ID" value="WDI01257.1"/>
    <property type="molecule type" value="Genomic_DNA"/>
</dbReference>
<dbReference type="NCBIfam" id="TIGR00745">
    <property type="entry name" value="apbA_panE"/>
    <property type="match status" value="1"/>
</dbReference>
<dbReference type="GO" id="GO:0005737">
    <property type="term" value="C:cytoplasm"/>
    <property type="evidence" value="ECO:0007669"/>
    <property type="project" value="TreeGrafter"/>
</dbReference>
<dbReference type="EC" id="1.1.1.169" evidence="4 11"/>
<evidence type="ECO:0000313" key="17">
    <source>
        <dbReference type="Proteomes" id="UP001221519"/>
    </source>
</evidence>
<dbReference type="GO" id="GO:0015940">
    <property type="term" value="P:pantothenate biosynthetic process"/>
    <property type="evidence" value="ECO:0007669"/>
    <property type="project" value="UniProtKB-KW"/>
</dbReference>
<evidence type="ECO:0000256" key="5">
    <source>
        <dbReference type="ARBA" id="ARBA00019465"/>
    </source>
</evidence>
<dbReference type="SUPFAM" id="SSF51735">
    <property type="entry name" value="NAD(P)-binding Rossmann-fold domains"/>
    <property type="match status" value="1"/>
</dbReference>
<dbReference type="PANTHER" id="PTHR43765:SF2">
    <property type="entry name" value="2-DEHYDROPANTOATE 2-REDUCTASE"/>
    <property type="match status" value="1"/>
</dbReference>
<evidence type="ECO:0000259" key="13">
    <source>
        <dbReference type="Pfam" id="PF08546"/>
    </source>
</evidence>
<dbReference type="FunFam" id="1.10.1040.10:FF:000017">
    <property type="entry name" value="2-dehydropantoate 2-reductase"/>
    <property type="match status" value="1"/>
</dbReference>
<evidence type="ECO:0000313" key="15">
    <source>
        <dbReference type="EMBL" id="WDI01257.1"/>
    </source>
</evidence>
<keyword evidence="8 11" id="KW-0560">Oxidoreductase</keyword>
<evidence type="ECO:0000256" key="7">
    <source>
        <dbReference type="ARBA" id="ARBA00022857"/>
    </source>
</evidence>
<comment type="function">
    <text evidence="1 11">Catalyzes the NADPH-dependent reduction of ketopantoate into pantoic acid.</text>
</comment>
<comment type="catalytic activity">
    <reaction evidence="10 11">
        <text>(R)-pantoate + NADP(+) = 2-dehydropantoate + NADPH + H(+)</text>
        <dbReference type="Rhea" id="RHEA:16233"/>
        <dbReference type="ChEBI" id="CHEBI:11561"/>
        <dbReference type="ChEBI" id="CHEBI:15378"/>
        <dbReference type="ChEBI" id="CHEBI:15980"/>
        <dbReference type="ChEBI" id="CHEBI:57783"/>
        <dbReference type="ChEBI" id="CHEBI:58349"/>
        <dbReference type="EC" id="1.1.1.169"/>
    </reaction>
</comment>
<evidence type="ECO:0000256" key="11">
    <source>
        <dbReference type="RuleBase" id="RU362068"/>
    </source>
</evidence>
<dbReference type="Pfam" id="PF02558">
    <property type="entry name" value="ApbA"/>
    <property type="match status" value="1"/>
</dbReference>
<dbReference type="Proteomes" id="UP001220962">
    <property type="component" value="Chromosome"/>
</dbReference>
<protein>
    <recommendedName>
        <fullName evidence="5 11">2-dehydropantoate 2-reductase</fullName>
        <ecNumber evidence="4 11">1.1.1.169</ecNumber>
    </recommendedName>
    <alternativeName>
        <fullName evidence="9 11">Ketopantoate reductase</fullName>
    </alternativeName>
</protein>
<evidence type="ECO:0000256" key="1">
    <source>
        <dbReference type="ARBA" id="ARBA00002919"/>
    </source>
</evidence>
<proteinExistence type="inferred from homology"/>
<dbReference type="AlphaFoldDB" id="A0AAX3MW93"/>
<evidence type="ECO:0000256" key="8">
    <source>
        <dbReference type="ARBA" id="ARBA00023002"/>
    </source>
</evidence>
<dbReference type="Gene3D" id="3.40.50.720">
    <property type="entry name" value="NAD(P)-binding Rossmann-like Domain"/>
    <property type="match status" value="1"/>
</dbReference>
<dbReference type="InterPro" id="IPR003710">
    <property type="entry name" value="ApbA"/>
</dbReference>
<comment type="similarity">
    <text evidence="3 11">Belongs to the ketopantoate reductase family.</text>
</comment>
<evidence type="ECO:0000256" key="2">
    <source>
        <dbReference type="ARBA" id="ARBA00004994"/>
    </source>
</evidence>
<evidence type="ECO:0000313" key="16">
    <source>
        <dbReference type="Proteomes" id="UP001220962"/>
    </source>
</evidence>
<dbReference type="Proteomes" id="UP001221519">
    <property type="component" value="Chromosome"/>
</dbReference>
<evidence type="ECO:0000256" key="3">
    <source>
        <dbReference type="ARBA" id="ARBA00007870"/>
    </source>
</evidence>
<feature type="domain" description="Ketopantoate reductase C-terminal" evidence="13">
    <location>
        <begin position="190"/>
        <end position="310"/>
    </location>
</feature>
<dbReference type="InterPro" id="IPR013752">
    <property type="entry name" value="KPA_reductase"/>
</dbReference>
<evidence type="ECO:0000256" key="4">
    <source>
        <dbReference type="ARBA" id="ARBA00013014"/>
    </source>
</evidence>
<name>A0AAX3MW93_9BACL</name>
<dbReference type="GO" id="GO:0008677">
    <property type="term" value="F:2-dehydropantoate 2-reductase activity"/>
    <property type="evidence" value="ECO:0007669"/>
    <property type="project" value="UniProtKB-EC"/>
</dbReference>
<sequence length="316" mass="34798">MIIDVIGAGSLGLMYGGALIYAGEEVRFWTRTSAQAVQLLETGMKINQPDGQVWRVQAGSFEAREIASLPEVWNKKPGHMILLMTKQGGLQETMQILTKVSKLDTALFCFQNGTGHIPLIAKSLPSARVYAAITTEGAKRTDKAEVTRAGYGETQIGWSNHPGMPIESEVDTLVDKLMKAGFDTQSSNEIDRLIYRKLVINAVINPLTALWRIPNGELLTNQERREAMKQLYSEAVAVYDAHQIEYDTNLWEQVVAVCQSTSSNWSSMCMDVLHGRPTEIAAINGSIVAMAREAGMRAEVHQLVCSLIEGMPLGEE</sequence>
<evidence type="ECO:0000259" key="12">
    <source>
        <dbReference type="Pfam" id="PF02558"/>
    </source>
</evidence>